<evidence type="ECO:0000256" key="2">
    <source>
        <dbReference type="ARBA" id="ARBA00008974"/>
    </source>
</evidence>
<feature type="transmembrane region" description="Helical" evidence="7">
    <location>
        <begin position="297"/>
        <end position="321"/>
    </location>
</feature>
<keyword evidence="3 7" id="KW-0812">Transmembrane</keyword>
<keyword evidence="5 7" id="KW-0472">Membrane</keyword>
<dbReference type="NCBIfam" id="TIGR00800">
    <property type="entry name" value="ncs1"/>
    <property type="match status" value="1"/>
</dbReference>
<dbReference type="EMBL" id="BMMP01000002">
    <property type="protein sequence ID" value="GGO44198.1"/>
    <property type="molecule type" value="Genomic_DNA"/>
</dbReference>
<organism evidence="8 9">
    <name type="scientific">Streptomyces daqingensis</name>
    <dbReference type="NCBI Taxonomy" id="1472640"/>
    <lineage>
        <taxon>Bacteria</taxon>
        <taxon>Bacillati</taxon>
        <taxon>Actinomycetota</taxon>
        <taxon>Actinomycetes</taxon>
        <taxon>Kitasatosporales</taxon>
        <taxon>Streptomycetaceae</taxon>
        <taxon>Streptomyces</taxon>
    </lineage>
</organism>
<dbReference type="PANTHER" id="PTHR30618">
    <property type="entry name" value="NCS1 FAMILY PURINE/PYRIMIDINE TRANSPORTER"/>
    <property type="match status" value="1"/>
</dbReference>
<feature type="region of interest" description="Disordered" evidence="6">
    <location>
        <begin position="1"/>
        <end position="27"/>
    </location>
</feature>
<feature type="transmembrane region" description="Helical" evidence="7">
    <location>
        <begin position="403"/>
        <end position="425"/>
    </location>
</feature>
<comment type="subcellular location">
    <subcellularLocation>
        <location evidence="1">Membrane</location>
        <topology evidence="1">Multi-pass membrane protein</topology>
    </subcellularLocation>
</comment>
<feature type="transmembrane region" description="Helical" evidence="7">
    <location>
        <begin position="496"/>
        <end position="512"/>
    </location>
</feature>
<feature type="transmembrane region" description="Helical" evidence="7">
    <location>
        <begin position="375"/>
        <end position="397"/>
    </location>
</feature>
<feature type="transmembrane region" description="Helical" evidence="7">
    <location>
        <begin position="341"/>
        <end position="363"/>
    </location>
</feature>
<evidence type="ECO:0000313" key="8">
    <source>
        <dbReference type="EMBL" id="GGO44198.1"/>
    </source>
</evidence>
<protein>
    <submittedName>
        <fullName evidence="8">Nitrate reductase</fullName>
    </submittedName>
</protein>
<sequence>MHMTGTAPAAAPGPQSAPGDGPAGDQITHADGRVELAEGAIPDGGRYTNDDLRPVPLAQRRWTTYNFAAVWIGMAHNIPSWLLASGLVALGMDWKQAVFTIALANVIVLLPMLLTGHAGPKYGIPFPVFARASFGVRGANLPAMIRAAVACCWFGIQTWIGGQGIFILLGKLFGGWKDASQIGGQPWTLWVCFLLFWALELAIIYRGMEALRRFENWAAPFVIVGAFVLLIWMAVKAGGFGPLLDQPSELGWGVEFWPVFFPALMGMIAFWSTLSLNIPDFTRFGAGQRAQVWGQSLGLPTTMTLFALLSVFVTAGSQAVYGATIWDPVELAAKTDNVFGLLFALITVLVATISVNIAANVVSPAYDLANLAPRFINFRTGALVTGVVGVVIMPWKLTETPELYIYTWLGTVGGLLGTVAGILIADYWLLRRTRLLVADLYREGGAYWYGSGWNWRALAAFAGGGLLAVGGSWSAPGKGPFPADGLIPFLKPLADYGWAVGMASSLLLYVALTRAVPPESPATEPPDGSVAEPQAVPQQGSAAEPSDGSVAEPQQPAAGEGAAGER</sequence>
<evidence type="ECO:0000256" key="6">
    <source>
        <dbReference type="SAM" id="MobiDB-lite"/>
    </source>
</evidence>
<dbReference type="CDD" id="cd11485">
    <property type="entry name" value="SLC-NCS1sbd_YbbW-like"/>
    <property type="match status" value="1"/>
</dbReference>
<evidence type="ECO:0000313" key="9">
    <source>
        <dbReference type="Proteomes" id="UP000631535"/>
    </source>
</evidence>
<feature type="transmembrane region" description="Helical" evidence="7">
    <location>
        <begin position="457"/>
        <end position="476"/>
    </location>
</feature>
<dbReference type="Pfam" id="PF02133">
    <property type="entry name" value="Transp_cyt_pur"/>
    <property type="match status" value="1"/>
</dbReference>
<proteinExistence type="inferred from homology"/>
<reference evidence="9" key="1">
    <citation type="journal article" date="2019" name="Int. J. Syst. Evol. Microbiol.">
        <title>The Global Catalogue of Microorganisms (GCM) 10K type strain sequencing project: providing services to taxonomists for standard genome sequencing and annotation.</title>
        <authorList>
            <consortium name="The Broad Institute Genomics Platform"/>
            <consortium name="The Broad Institute Genome Sequencing Center for Infectious Disease"/>
            <person name="Wu L."/>
            <person name="Ma J."/>
        </authorList>
    </citation>
    <scope>NUCLEOTIDE SEQUENCE [LARGE SCALE GENOMIC DNA]</scope>
    <source>
        <strain evidence="9">CGMCC 4.7178</strain>
    </source>
</reference>
<dbReference type="PANTHER" id="PTHR30618:SF0">
    <property type="entry name" value="PURINE-URACIL PERMEASE NCS1"/>
    <property type="match status" value="1"/>
</dbReference>
<evidence type="ECO:0000256" key="7">
    <source>
        <dbReference type="SAM" id="Phobius"/>
    </source>
</evidence>
<feature type="transmembrane region" description="Helical" evidence="7">
    <location>
        <begin position="96"/>
        <end position="114"/>
    </location>
</feature>
<feature type="region of interest" description="Disordered" evidence="6">
    <location>
        <begin position="518"/>
        <end position="566"/>
    </location>
</feature>
<feature type="compositionally biased region" description="Low complexity" evidence="6">
    <location>
        <begin position="551"/>
        <end position="560"/>
    </location>
</feature>
<comment type="caution">
    <text evidence="8">The sequence shown here is derived from an EMBL/GenBank/DDBJ whole genome shotgun (WGS) entry which is preliminary data.</text>
</comment>
<feature type="compositionally biased region" description="Low complexity" evidence="6">
    <location>
        <begin position="1"/>
        <end position="24"/>
    </location>
</feature>
<accession>A0ABQ2LX58</accession>
<feature type="transmembrane region" description="Helical" evidence="7">
    <location>
        <begin position="255"/>
        <end position="276"/>
    </location>
</feature>
<gene>
    <name evidence="8" type="ORF">GCM10012287_09220</name>
</gene>
<name>A0ABQ2LX58_9ACTN</name>
<dbReference type="InterPro" id="IPR045225">
    <property type="entry name" value="Uracil/uridine/allantoin_perm"/>
</dbReference>
<dbReference type="Proteomes" id="UP000631535">
    <property type="component" value="Unassembled WGS sequence"/>
</dbReference>
<dbReference type="Gene3D" id="1.10.4160.10">
    <property type="entry name" value="Hydantoin permease"/>
    <property type="match status" value="1"/>
</dbReference>
<comment type="similarity">
    <text evidence="2">Belongs to the purine-cytosine permease (2.A.39) family.</text>
</comment>
<keyword evidence="9" id="KW-1185">Reference proteome</keyword>
<feature type="transmembrane region" description="Helical" evidence="7">
    <location>
        <begin position="217"/>
        <end position="235"/>
    </location>
</feature>
<evidence type="ECO:0000256" key="1">
    <source>
        <dbReference type="ARBA" id="ARBA00004141"/>
    </source>
</evidence>
<dbReference type="InterPro" id="IPR012681">
    <property type="entry name" value="NCS1"/>
</dbReference>
<feature type="transmembrane region" description="Helical" evidence="7">
    <location>
        <begin position="147"/>
        <end position="167"/>
    </location>
</feature>
<feature type="transmembrane region" description="Helical" evidence="7">
    <location>
        <begin position="187"/>
        <end position="205"/>
    </location>
</feature>
<feature type="transmembrane region" description="Helical" evidence="7">
    <location>
        <begin position="67"/>
        <end position="90"/>
    </location>
</feature>
<dbReference type="InterPro" id="IPR001248">
    <property type="entry name" value="Pur-cyt_permease"/>
</dbReference>
<evidence type="ECO:0000256" key="4">
    <source>
        <dbReference type="ARBA" id="ARBA00022989"/>
    </source>
</evidence>
<keyword evidence="4 7" id="KW-1133">Transmembrane helix</keyword>
<evidence type="ECO:0000256" key="5">
    <source>
        <dbReference type="ARBA" id="ARBA00023136"/>
    </source>
</evidence>
<evidence type="ECO:0000256" key="3">
    <source>
        <dbReference type="ARBA" id="ARBA00022692"/>
    </source>
</evidence>